<dbReference type="RefSeq" id="WP_005483417.1">
    <property type="nucleotide sequence ID" value="NZ_CANUHV010000017.1"/>
</dbReference>
<reference evidence="3 4" key="1">
    <citation type="journal article" date="2017" name="Appl. Environ. Microbiol.">
        <title>Parallel evolution of two clades of a major Atlantic endemic Vibrio parahaemolyticus pathogen lineage by independent acquisition of related pathogenicity islands.</title>
        <authorList>
            <person name="Xu F."/>
            <person name="Gonzalez-Escalona N."/>
            <person name="Drees K.P."/>
            <person name="Sebra R.P."/>
            <person name="Cooper V.S."/>
            <person name="Jones S.H."/>
            <person name="Whistler C.A."/>
        </authorList>
    </citation>
    <scope>NUCLEOTIDE SEQUENCE [LARGE SCALE GENOMIC DNA]</scope>
    <source>
        <strain evidence="3 4">MAVP-3</strain>
    </source>
</reference>
<dbReference type="PANTHER" id="PTHR45947">
    <property type="entry name" value="SULFOQUINOVOSYL TRANSFERASE SQD2"/>
    <property type="match status" value="1"/>
</dbReference>
<keyword evidence="3" id="KW-0808">Transferase</keyword>
<dbReference type="AlphaFoldDB" id="A0A0L8TZN9"/>
<gene>
    <name evidence="3" type="ORF">CA163_07345</name>
</gene>
<proteinExistence type="predicted"/>
<dbReference type="GeneID" id="1188975"/>
<dbReference type="Pfam" id="PF00534">
    <property type="entry name" value="Glycos_transf_1"/>
    <property type="match status" value="1"/>
</dbReference>
<name>A0A0L8TZN9_VIBPH</name>
<dbReference type="Gene3D" id="3.40.50.2000">
    <property type="entry name" value="Glycogen Phosphorylase B"/>
    <property type="match status" value="2"/>
</dbReference>
<accession>A0A0L8TZN9</accession>
<sequence>MKLISNNPDLPIVGEVWIFVDSRIFGGIESHILELAKGILSFGHAVRIVLPTEYIPQAQLVEKAQAANIPTSYLPQISGVPLNTIAIKHLTSAVAHHQPSVLHTHGYKASILARTAKLLTRTFPRLVSTYHAGESSSGKLWLYDGLDRCSGYLSDHCFAVSKSIQDKVLCPSQLLNNFVALPSMNNSYQEISFVGRLSHEKGADQFIELAKACPDYRFSIYGDGPERQNLETTAPANVIFHGHQTDMNAVWENISVLIISSRFEGLPMAALEAMARGIVVISLKVGRLPDIIQSGNNGFIADDVPALALNLQYWMTMEKSQQERIRKNARQTIVEQFSTESVIPVLLTQYQIEMDN</sequence>
<dbReference type="InterPro" id="IPR028098">
    <property type="entry name" value="Glyco_trans_4-like_N"/>
</dbReference>
<feature type="domain" description="Glycosyl transferase family 1" evidence="1">
    <location>
        <begin position="189"/>
        <end position="331"/>
    </location>
</feature>
<dbReference type="CDD" id="cd03801">
    <property type="entry name" value="GT4_PimA-like"/>
    <property type="match status" value="1"/>
</dbReference>
<organism evidence="3 4">
    <name type="scientific">Vibrio parahaemolyticus</name>
    <dbReference type="NCBI Taxonomy" id="670"/>
    <lineage>
        <taxon>Bacteria</taxon>
        <taxon>Pseudomonadati</taxon>
        <taxon>Pseudomonadota</taxon>
        <taxon>Gammaproteobacteria</taxon>
        <taxon>Vibrionales</taxon>
        <taxon>Vibrionaceae</taxon>
        <taxon>Vibrio</taxon>
    </lineage>
</organism>
<dbReference type="GO" id="GO:0016757">
    <property type="term" value="F:glycosyltransferase activity"/>
    <property type="evidence" value="ECO:0007669"/>
    <property type="project" value="InterPro"/>
</dbReference>
<dbReference type="OrthoDB" id="9768937at2"/>
<dbReference type="SUPFAM" id="SSF53756">
    <property type="entry name" value="UDP-Glycosyltransferase/glycogen phosphorylase"/>
    <property type="match status" value="1"/>
</dbReference>
<evidence type="ECO:0000259" key="1">
    <source>
        <dbReference type="Pfam" id="PF00534"/>
    </source>
</evidence>
<dbReference type="InterPro" id="IPR001296">
    <property type="entry name" value="Glyco_trans_1"/>
</dbReference>
<evidence type="ECO:0000259" key="2">
    <source>
        <dbReference type="Pfam" id="PF13439"/>
    </source>
</evidence>
<dbReference type="STRING" id="670.ACZ92_08930"/>
<comment type="caution">
    <text evidence="3">The sequence shown here is derived from an EMBL/GenBank/DDBJ whole genome shotgun (WGS) entry which is preliminary data.</text>
</comment>
<dbReference type="PANTHER" id="PTHR45947:SF3">
    <property type="entry name" value="SULFOQUINOVOSYL TRANSFERASE SQD2"/>
    <property type="match status" value="1"/>
</dbReference>
<feature type="domain" description="Glycosyltransferase subfamily 4-like N-terminal" evidence="2">
    <location>
        <begin position="25"/>
        <end position="168"/>
    </location>
</feature>
<dbReference type="EMBL" id="NIXT01000296">
    <property type="protein sequence ID" value="OXE33472.1"/>
    <property type="molecule type" value="Genomic_DNA"/>
</dbReference>
<dbReference type="InterPro" id="IPR050194">
    <property type="entry name" value="Glycosyltransferase_grp1"/>
</dbReference>
<dbReference type="Pfam" id="PF13439">
    <property type="entry name" value="Glyco_transf_4"/>
    <property type="match status" value="1"/>
</dbReference>
<protein>
    <submittedName>
        <fullName evidence="3">Glycosyl transferase family 1</fullName>
    </submittedName>
</protein>
<evidence type="ECO:0000313" key="3">
    <source>
        <dbReference type="EMBL" id="OXE33472.1"/>
    </source>
</evidence>
<evidence type="ECO:0000313" key="4">
    <source>
        <dbReference type="Proteomes" id="UP000214596"/>
    </source>
</evidence>
<dbReference type="Proteomes" id="UP000214596">
    <property type="component" value="Unassembled WGS sequence"/>
</dbReference>
<dbReference type="OMA" id="VIHSHGY"/>